<comment type="caution">
    <text evidence="2">The sequence shown here is derived from an EMBL/GenBank/DDBJ whole genome shotgun (WGS) entry which is preliminary data.</text>
</comment>
<dbReference type="InterPro" id="IPR050644">
    <property type="entry name" value="PG_Glycine_Bridge_Synth"/>
</dbReference>
<evidence type="ECO:0000259" key="1">
    <source>
        <dbReference type="Pfam" id="PF13480"/>
    </source>
</evidence>
<accession>A0A532UQQ5</accession>
<evidence type="ECO:0000313" key="2">
    <source>
        <dbReference type="EMBL" id="TKJ37261.1"/>
    </source>
</evidence>
<dbReference type="Pfam" id="PF13480">
    <property type="entry name" value="Acetyltransf_6"/>
    <property type="match status" value="1"/>
</dbReference>
<protein>
    <recommendedName>
        <fullName evidence="1">BioF2-like acetyltransferase domain-containing protein</fullName>
    </recommendedName>
</protein>
<dbReference type="SUPFAM" id="SSF55729">
    <property type="entry name" value="Acyl-CoA N-acyltransferases (Nat)"/>
    <property type="match status" value="1"/>
</dbReference>
<dbReference type="PANTHER" id="PTHR36174:SF1">
    <property type="entry name" value="LIPID II:GLYCINE GLYCYLTRANSFERASE"/>
    <property type="match status" value="1"/>
</dbReference>
<proteinExistence type="predicted"/>
<dbReference type="InterPro" id="IPR016181">
    <property type="entry name" value="Acyl_CoA_acyltransferase"/>
</dbReference>
<dbReference type="Gene3D" id="3.40.630.30">
    <property type="match status" value="1"/>
</dbReference>
<dbReference type="EMBL" id="NJBN01000013">
    <property type="protein sequence ID" value="TKJ37261.1"/>
    <property type="molecule type" value="Genomic_DNA"/>
</dbReference>
<dbReference type="InterPro" id="IPR038740">
    <property type="entry name" value="BioF2-like_GNAT_dom"/>
</dbReference>
<name>A0A532UQQ5_UNCL8</name>
<dbReference type="AlphaFoldDB" id="A0A532UQQ5"/>
<reference evidence="2 3" key="1">
    <citation type="submission" date="2017-06" db="EMBL/GenBank/DDBJ databases">
        <title>Novel microbial phyla capable of carbon fixation and sulfur reduction in deep-sea sediments.</title>
        <authorList>
            <person name="Huang J."/>
            <person name="Baker B."/>
            <person name="Wang Y."/>
        </authorList>
    </citation>
    <scope>NUCLEOTIDE SEQUENCE [LARGE SCALE GENOMIC DNA]</scope>
    <source>
        <strain evidence="2">B3_LCP</strain>
    </source>
</reference>
<evidence type="ECO:0000313" key="3">
    <source>
        <dbReference type="Proteomes" id="UP000319619"/>
    </source>
</evidence>
<dbReference type="Proteomes" id="UP000319619">
    <property type="component" value="Unassembled WGS sequence"/>
</dbReference>
<dbReference type="PANTHER" id="PTHR36174">
    <property type="entry name" value="LIPID II:GLYCINE GLYCYLTRANSFERASE"/>
    <property type="match status" value="1"/>
</dbReference>
<feature type="domain" description="BioF2-like acetyltransferase" evidence="1">
    <location>
        <begin position="172"/>
        <end position="318"/>
    </location>
</feature>
<sequence>MEKLSYQIIRNLPEFLKLEKKWRDLLGLCPCHTIFQTWEWIATWLDTHEEKPYIICVLTSNDELVAILPFHEVSKGIFSILRLVGEPDSDYLDLIIKDGFERRVLNFFFDDILEETSSIGIVEFDSIHQESRLHSILNEKSPEGFNLSISKKVCPYISLPKNWDEFLTSLSSSTRYSVRRKKRKAEKDFRLHIDYAKTEEEFSKRMQNFIEQHQLRWQSMDKPGAFARDSFTMFHETVGLEFFRKGWARLYYLDFDNAPVATYYLFNYNNCLLFYLSGFDTAFAKYSPSMILMVKAIRDAIEEGMEEFDLMRGSGDYKFKWTSSVRENRSYKFMRDSFYVRTYLLVNRIIGKVARGTKYVPERLKVILRRILPRKIVRCFDPFFR</sequence>
<gene>
    <name evidence="2" type="ORF">CEE37_14200</name>
</gene>
<organism evidence="2 3">
    <name type="scientific">candidate division LCP-89 bacterium B3_LCP</name>
    <dbReference type="NCBI Taxonomy" id="2012998"/>
    <lineage>
        <taxon>Bacteria</taxon>
        <taxon>Pseudomonadati</taxon>
        <taxon>Bacteria division LCP-89</taxon>
    </lineage>
</organism>